<evidence type="ECO:0000256" key="1">
    <source>
        <dbReference type="SAM" id="MobiDB-lite"/>
    </source>
</evidence>
<gene>
    <name evidence="2" type="ORF">R5A26_35480</name>
</gene>
<evidence type="ECO:0000313" key="2">
    <source>
        <dbReference type="EMBL" id="MDV7221256.1"/>
    </source>
</evidence>
<dbReference type="Proteomes" id="UP001187346">
    <property type="component" value="Unassembled WGS sequence"/>
</dbReference>
<dbReference type="EMBL" id="JAWMAJ010000164">
    <property type="protein sequence ID" value="MDV7221256.1"/>
    <property type="molecule type" value="Genomic_DNA"/>
</dbReference>
<comment type="caution">
    <text evidence="2">The sequence shown here is derived from an EMBL/GenBank/DDBJ whole genome shotgun (WGS) entry which is preliminary data.</text>
</comment>
<reference evidence="2 3" key="1">
    <citation type="submission" date="2023-10" db="EMBL/GenBank/DDBJ databases">
        <title>Characterization of rhizosphere-enriched actinobacteria from wheat plants lab-grown on chernevaya soil.</title>
        <authorList>
            <person name="Tikhonova E.N."/>
            <person name="Konopkin A."/>
            <person name="Kravchenko I.K."/>
        </authorList>
    </citation>
    <scope>NUCLEOTIDE SEQUENCE [LARGE SCALE GENOMIC DNA]</scope>
    <source>
        <strain evidence="2 3">RR29</strain>
    </source>
</reference>
<sequence length="62" mass="6761">MNSLGTPPREFTASDRVPRARRPLPEASTLTGEVQRLYGFDVTGVDYDPPAETATPWPNSAT</sequence>
<dbReference type="RefSeq" id="WP_317774579.1">
    <property type="nucleotide sequence ID" value="NZ_JAWMAJ010000164.1"/>
</dbReference>
<protein>
    <submittedName>
        <fullName evidence="2">Uncharacterized protein</fullName>
    </submittedName>
</protein>
<feature type="region of interest" description="Disordered" evidence="1">
    <location>
        <begin position="1"/>
        <end position="30"/>
    </location>
</feature>
<keyword evidence="3" id="KW-1185">Reference proteome</keyword>
<organism evidence="2 3">
    <name type="scientific">Streptomyces prunicolor</name>
    <dbReference type="NCBI Taxonomy" id="67348"/>
    <lineage>
        <taxon>Bacteria</taxon>
        <taxon>Bacillati</taxon>
        <taxon>Actinomycetota</taxon>
        <taxon>Actinomycetes</taxon>
        <taxon>Kitasatosporales</taxon>
        <taxon>Streptomycetaceae</taxon>
        <taxon>Streptomyces</taxon>
    </lineage>
</organism>
<evidence type="ECO:0000313" key="3">
    <source>
        <dbReference type="Proteomes" id="UP001187346"/>
    </source>
</evidence>
<accession>A0ABU4FMR8</accession>
<name>A0ABU4FMR8_9ACTN</name>
<proteinExistence type="predicted"/>